<comment type="subcellular location">
    <subcellularLocation>
        <location evidence="2 12">Cell inner membrane</location>
        <topology evidence="2 12">Single-pass membrane protein</topology>
    </subcellularLocation>
</comment>
<dbReference type="NCBIfam" id="TIGR03141">
    <property type="entry name" value="cytochro_ccmD"/>
    <property type="match status" value="1"/>
</dbReference>
<evidence type="ECO:0000256" key="4">
    <source>
        <dbReference type="ARBA" id="ARBA00016461"/>
    </source>
</evidence>
<dbReference type="GO" id="GO:0005886">
    <property type="term" value="C:plasma membrane"/>
    <property type="evidence" value="ECO:0007669"/>
    <property type="project" value="UniProtKB-SubCell"/>
</dbReference>
<name>A0A1H9Y0N5_THASX</name>
<gene>
    <name evidence="13" type="ORF">SAMN05660429_00015</name>
</gene>
<dbReference type="STRING" id="349064.SAMN05660429_00015"/>
<evidence type="ECO:0000256" key="8">
    <source>
        <dbReference type="ARBA" id="ARBA00022692"/>
    </source>
</evidence>
<keyword evidence="6 12" id="KW-1003">Cell membrane</keyword>
<dbReference type="GO" id="GO:0017004">
    <property type="term" value="P:cytochrome complex assembly"/>
    <property type="evidence" value="ECO:0007669"/>
    <property type="project" value="UniProtKB-KW"/>
</dbReference>
<sequence length="67" mass="7788">MQFDTFSQFINMDGHGFYVWLSYGFSWLLIAVIAVMSKKSLTDKKQEIAKRIARQDRLKAAQKQQSS</sequence>
<dbReference type="EMBL" id="FOHK01000001">
    <property type="protein sequence ID" value="SES62326.1"/>
    <property type="molecule type" value="Genomic_DNA"/>
</dbReference>
<evidence type="ECO:0000256" key="3">
    <source>
        <dbReference type="ARBA" id="ARBA00008741"/>
    </source>
</evidence>
<keyword evidence="7 12" id="KW-0997">Cell inner membrane</keyword>
<evidence type="ECO:0000256" key="5">
    <source>
        <dbReference type="ARBA" id="ARBA00022448"/>
    </source>
</evidence>
<dbReference type="GO" id="GO:1903607">
    <property type="term" value="P:cytochrome c biosynthetic process"/>
    <property type="evidence" value="ECO:0007669"/>
    <property type="project" value="TreeGrafter"/>
</dbReference>
<comment type="function">
    <text evidence="1 12">Required for the export of heme to the periplasm for the biogenesis of c-type cytochromes.</text>
</comment>
<feature type="transmembrane region" description="Helical" evidence="12">
    <location>
        <begin position="17"/>
        <end position="36"/>
    </location>
</feature>
<dbReference type="PANTHER" id="PTHR37531">
    <property type="entry name" value="HEME EXPORTER PROTEIN D"/>
    <property type="match status" value="1"/>
</dbReference>
<evidence type="ECO:0000256" key="2">
    <source>
        <dbReference type="ARBA" id="ARBA00004377"/>
    </source>
</evidence>
<reference evidence="13 14" key="1">
    <citation type="submission" date="2016-10" db="EMBL/GenBank/DDBJ databases">
        <authorList>
            <person name="de Groot N.N."/>
        </authorList>
    </citation>
    <scope>NUCLEOTIDE SEQUENCE [LARGE SCALE GENOMIC DNA]</scope>
    <source>
        <strain evidence="13 14">DSM 19706</strain>
    </source>
</reference>
<dbReference type="RefSeq" id="WP_093326627.1">
    <property type="nucleotide sequence ID" value="NZ_AP027363.1"/>
</dbReference>
<dbReference type="InterPro" id="IPR007078">
    <property type="entry name" value="Haem_export_protD_CcmD"/>
</dbReference>
<keyword evidence="11 12" id="KW-0472">Membrane</keyword>
<evidence type="ECO:0000256" key="7">
    <source>
        <dbReference type="ARBA" id="ARBA00022519"/>
    </source>
</evidence>
<dbReference type="GO" id="GO:0015886">
    <property type="term" value="P:heme transport"/>
    <property type="evidence" value="ECO:0007669"/>
    <property type="project" value="InterPro"/>
</dbReference>
<evidence type="ECO:0000256" key="11">
    <source>
        <dbReference type="ARBA" id="ARBA00023136"/>
    </source>
</evidence>
<dbReference type="Proteomes" id="UP000199308">
    <property type="component" value="Unassembled WGS sequence"/>
</dbReference>
<evidence type="ECO:0000256" key="6">
    <source>
        <dbReference type="ARBA" id="ARBA00022475"/>
    </source>
</evidence>
<dbReference type="InterPro" id="IPR052075">
    <property type="entry name" value="Heme_exporter_D"/>
</dbReference>
<dbReference type="AlphaFoldDB" id="A0A1H9Y0N5"/>
<keyword evidence="14" id="KW-1185">Reference proteome</keyword>
<evidence type="ECO:0000256" key="1">
    <source>
        <dbReference type="ARBA" id="ARBA00002442"/>
    </source>
</evidence>
<comment type="similarity">
    <text evidence="3 12">Belongs to the CcmD/CycX/HelD family.</text>
</comment>
<evidence type="ECO:0000256" key="9">
    <source>
        <dbReference type="ARBA" id="ARBA00022748"/>
    </source>
</evidence>
<evidence type="ECO:0000256" key="10">
    <source>
        <dbReference type="ARBA" id="ARBA00022989"/>
    </source>
</evidence>
<keyword evidence="9 12" id="KW-0201">Cytochrome c-type biogenesis</keyword>
<evidence type="ECO:0000313" key="13">
    <source>
        <dbReference type="EMBL" id="SES62326.1"/>
    </source>
</evidence>
<proteinExistence type="inferred from homology"/>
<organism evidence="13 14">
    <name type="scientific">Thalassotalea agarivorans</name>
    <name type="common">Thalassomonas agarivorans</name>
    <dbReference type="NCBI Taxonomy" id="349064"/>
    <lineage>
        <taxon>Bacteria</taxon>
        <taxon>Pseudomonadati</taxon>
        <taxon>Pseudomonadota</taxon>
        <taxon>Gammaproteobacteria</taxon>
        <taxon>Alteromonadales</taxon>
        <taxon>Colwelliaceae</taxon>
        <taxon>Thalassotalea</taxon>
    </lineage>
</organism>
<keyword evidence="8 12" id="KW-0812">Transmembrane</keyword>
<accession>A0A1H9Y0N5</accession>
<dbReference type="PANTHER" id="PTHR37531:SF1">
    <property type="entry name" value="HEME EXPORTER PROTEIN D"/>
    <property type="match status" value="1"/>
</dbReference>
<protein>
    <recommendedName>
        <fullName evidence="4 12">Heme exporter protein D</fullName>
    </recommendedName>
</protein>
<dbReference type="Pfam" id="PF04995">
    <property type="entry name" value="CcmD"/>
    <property type="match status" value="1"/>
</dbReference>
<keyword evidence="10 12" id="KW-1133">Transmembrane helix</keyword>
<evidence type="ECO:0000256" key="12">
    <source>
        <dbReference type="RuleBase" id="RU363101"/>
    </source>
</evidence>
<evidence type="ECO:0000313" key="14">
    <source>
        <dbReference type="Proteomes" id="UP000199308"/>
    </source>
</evidence>
<keyword evidence="5 12" id="KW-0813">Transport</keyword>
<dbReference type="OrthoDB" id="9815607at2"/>